<dbReference type="SUPFAM" id="SSF53822">
    <property type="entry name" value="Periplasmic binding protein-like I"/>
    <property type="match status" value="1"/>
</dbReference>
<evidence type="ECO:0000256" key="4">
    <source>
        <dbReference type="ARBA" id="ARBA00022970"/>
    </source>
</evidence>
<evidence type="ECO:0000256" key="5">
    <source>
        <dbReference type="SAM" id="SignalP"/>
    </source>
</evidence>
<comment type="caution">
    <text evidence="7">The sequence shown here is derived from an EMBL/GenBank/DDBJ whole genome shotgun (WGS) entry which is preliminary data.</text>
</comment>
<dbReference type="PATRIC" id="fig|1206767.3.peg.3185"/>
<dbReference type="Gene3D" id="3.40.50.2300">
    <property type="match status" value="2"/>
</dbReference>
<dbReference type="CDD" id="cd06349">
    <property type="entry name" value="PBP1_ABC_HAAT-like"/>
    <property type="match status" value="1"/>
</dbReference>
<keyword evidence="2" id="KW-0813">Transport</keyword>
<dbReference type="InterPro" id="IPR028082">
    <property type="entry name" value="Peripla_BP_I"/>
</dbReference>
<gene>
    <name evidence="7" type="ORF">B193_3249</name>
</gene>
<feature type="signal peptide" evidence="5">
    <location>
        <begin position="1"/>
        <end position="28"/>
    </location>
</feature>
<dbReference type="Proteomes" id="UP000006272">
    <property type="component" value="Unassembled WGS sequence"/>
</dbReference>
<dbReference type="Pfam" id="PF13458">
    <property type="entry name" value="Peripla_BP_6"/>
    <property type="match status" value="1"/>
</dbReference>
<name>K6GM90_9BACT</name>
<reference evidence="7 8" key="1">
    <citation type="submission" date="2012-07" db="EMBL/GenBank/DDBJ databases">
        <title>Draft genome sequence of Desulfovibrio magneticus str. Maddingley MBC34 obtained from a metagenomic sequence of a methanogenic enrichment isolated from coal-seam formation water in Victoria, Australia.</title>
        <authorList>
            <person name="Greenfield P."/>
            <person name="Hendry P."/>
            <person name="Li D."/>
            <person name="Rosewarne C.P."/>
            <person name="Tran-Dinh N."/>
            <person name="Elbourne L.D.H."/>
            <person name="Paulsen I.T."/>
            <person name="Midgley D.J."/>
        </authorList>
    </citation>
    <scope>NUCLEOTIDE SEQUENCE [LARGE SCALE GENOMIC DNA]</scope>
    <source>
        <strain evidence="8">Maddingley MBC34</strain>
    </source>
</reference>
<keyword evidence="4" id="KW-0029">Amino-acid transport</keyword>
<evidence type="ECO:0000256" key="2">
    <source>
        <dbReference type="ARBA" id="ARBA00022448"/>
    </source>
</evidence>
<feature type="chain" id="PRO_5003894339" evidence="5">
    <location>
        <begin position="29"/>
        <end position="388"/>
    </location>
</feature>
<proteinExistence type="inferred from homology"/>
<keyword evidence="3 5" id="KW-0732">Signal</keyword>
<evidence type="ECO:0000259" key="6">
    <source>
        <dbReference type="Pfam" id="PF13458"/>
    </source>
</evidence>
<dbReference type="PANTHER" id="PTHR47151">
    <property type="entry name" value="LEU/ILE/VAL-BINDING ABC TRANSPORTER SUBUNIT"/>
    <property type="match status" value="1"/>
</dbReference>
<evidence type="ECO:0000256" key="3">
    <source>
        <dbReference type="ARBA" id="ARBA00022729"/>
    </source>
</evidence>
<organism evidence="7 8">
    <name type="scientific">Solidesulfovibrio magneticus str. Maddingley MBC34</name>
    <dbReference type="NCBI Taxonomy" id="1206767"/>
    <lineage>
        <taxon>Bacteria</taxon>
        <taxon>Pseudomonadati</taxon>
        <taxon>Thermodesulfobacteriota</taxon>
        <taxon>Desulfovibrionia</taxon>
        <taxon>Desulfovibrionales</taxon>
        <taxon>Desulfovibrionaceae</taxon>
        <taxon>Solidesulfovibrio</taxon>
    </lineage>
</organism>
<evidence type="ECO:0000313" key="8">
    <source>
        <dbReference type="Proteomes" id="UP000006272"/>
    </source>
</evidence>
<dbReference type="GO" id="GO:0006865">
    <property type="term" value="P:amino acid transport"/>
    <property type="evidence" value="ECO:0007669"/>
    <property type="project" value="UniProtKB-KW"/>
</dbReference>
<comment type="similarity">
    <text evidence="1">Belongs to the leucine-binding protein family.</text>
</comment>
<dbReference type="InterPro" id="IPR028081">
    <property type="entry name" value="Leu-bd"/>
</dbReference>
<evidence type="ECO:0000256" key="1">
    <source>
        <dbReference type="ARBA" id="ARBA00010062"/>
    </source>
</evidence>
<sequence length="388" mass="41190">MFGRKTTRAAFACALGLTLGLAVAPAHAADTIKIAVPTPLTGSAAGYGENVKAGVDLKLEEINAAGGINGKKLEAVYFDEQCEPREAATVSSSIVNDESIVAIVGHLCSSAHLAGLPAYVREGIAAITPTATNTTISSKSKDEKGKAWSFRNVYRDDFQGKFLADYSAKVLGLKKVAVFYENNDYGIGLKDAFIKEAKALGLTVVGEEAYKKGDQDYTPQLTKLKGTAPEAMFIAGYYPEGALIADQAKKIGLNVAKMGADGFDNLDYVKLGGAAADNTYLTAPFLVETAGADAKKFIDAFKAKYKRDVDWMSANAYDAAGIIAEAIAKVGADRTKIRDYLAGLDSPEKGYKGVTGVNYFDGNGDCLKPAYVKFVKDGKFVPAEKQMN</sequence>
<dbReference type="AlphaFoldDB" id="K6GM90"/>
<evidence type="ECO:0000313" key="7">
    <source>
        <dbReference type="EMBL" id="EKO38055.1"/>
    </source>
</evidence>
<dbReference type="InterPro" id="IPR000709">
    <property type="entry name" value="Leu_Ile_Val-bd"/>
</dbReference>
<dbReference type="PANTHER" id="PTHR47151:SF2">
    <property type="entry name" value="AMINO ACID BINDING PROTEIN"/>
    <property type="match status" value="1"/>
</dbReference>
<protein>
    <submittedName>
        <fullName evidence="7">ABC-type branched-chain amino acid transport system, periplasmic component</fullName>
    </submittedName>
</protein>
<dbReference type="EMBL" id="ALAO01000300">
    <property type="protein sequence ID" value="EKO38055.1"/>
    <property type="molecule type" value="Genomic_DNA"/>
</dbReference>
<accession>K6GM90</accession>
<feature type="domain" description="Leucine-binding protein" evidence="6">
    <location>
        <begin position="31"/>
        <end position="364"/>
    </location>
</feature>
<dbReference type="PRINTS" id="PR00337">
    <property type="entry name" value="LEUILEVALBP"/>
</dbReference>